<accession>A0A0D2KPW0</accession>
<dbReference type="GO" id="GO:0031956">
    <property type="term" value="F:medium-chain fatty acid-CoA ligase activity"/>
    <property type="evidence" value="ECO:0007669"/>
    <property type="project" value="TreeGrafter"/>
</dbReference>
<dbReference type="InterPro" id="IPR042099">
    <property type="entry name" value="ANL_N_sf"/>
</dbReference>
<sequence length="337" mass="37073">MAFTIARRSCPISSCFTQTFRRNLTKSAVQGPLEPPLSTKTLPEYFATEVLNRYSSRPALICRKEGPRSHGGPPSRNLGVASHLAWDYAEFDTHINALARGLLSIGVLKGDRVGVIMGNTSSYAMLQLACASIGAILVTLNPAYRLTELAATLNLAGVKHLFLVPRLRSSEYVRMFAEAFPEIRGAIPGGLQVEDLPQLRSIIVVDNAEEYRANLAPLHIKGTVDWREILMWREDAREARVQKDILRGLNKEEVISLQFTSGTTGLPKAVSLTHSNLLNNGISIGRCMRLTEKDILCNVPPLFHCFGLILGNLAAWSHGSCIVYPSDTFDISKTTRA</sequence>
<dbReference type="Proteomes" id="UP000054270">
    <property type="component" value="Unassembled WGS sequence"/>
</dbReference>
<dbReference type="InterPro" id="IPR000873">
    <property type="entry name" value="AMP-dep_synth/lig_dom"/>
</dbReference>
<name>A0A0D2KPW0_HYPSF</name>
<dbReference type="Gene3D" id="3.40.50.12780">
    <property type="entry name" value="N-terminal domain of ligase-like"/>
    <property type="match status" value="1"/>
</dbReference>
<dbReference type="PROSITE" id="PS00455">
    <property type="entry name" value="AMP_BINDING"/>
    <property type="match status" value="1"/>
</dbReference>
<dbReference type="SUPFAM" id="SSF56801">
    <property type="entry name" value="Acetyl-CoA synthetase-like"/>
    <property type="match status" value="1"/>
</dbReference>
<dbReference type="PANTHER" id="PTHR43201:SF30">
    <property type="entry name" value="AMP-DEPENDENT SYNTHETASE_LIGASE DOMAIN-CONTAINING PROTEIN"/>
    <property type="match status" value="1"/>
</dbReference>
<protein>
    <recommendedName>
        <fullName evidence="1">AMP-dependent synthetase/ligase domain-containing protein</fullName>
    </recommendedName>
</protein>
<gene>
    <name evidence="2" type="ORF">HYPSUDRAFT_47135</name>
</gene>
<feature type="domain" description="AMP-dependent synthetase/ligase" evidence="1">
    <location>
        <begin position="83"/>
        <end position="330"/>
    </location>
</feature>
<dbReference type="PANTHER" id="PTHR43201">
    <property type="entry name" value="ACYL-COA SYNTHETASE"/>
    <property type="match status" value="1"/>
</dbReference>
<evidence type="ECO:0000313" key="3">
    <source>
        <dbReference type="Proteomes" id="UP000054270"/>
    </source>
</evidence>
<dbReference type="OMA" id="NLQFTRC"/>
<reference evidence="3" key="1">
    <citation type="submission" date="2014-04" db="EMBL/GenBank/DDBJ databases">
        <title>Evolutionary Origins and Diversification of the Mycorrhizal Mutualists.</title>
        <authorList>
            <consortium name="DOE Joint Genome Institute"/>
            <consortium name="Mycorrhizal Genomics Consortium"/>
            <person name="Kohler A."/>
            <person name="Kuo A."/>
            <person name="Nagy L.G."/>
            <person name="Floudas D."/>
            <person name="Copeland A."/>
            <person name="Barry K.W."/>
            <person name="Cichocki N."/>
            <person name="Veneault-Fourrey C."/>
            <person name="LaButti K."/>
            <person name="Lindquist E.A."/>
            <person name="Lipzen A."/>
            <person name="Lundell T."/>
            <person name="Morin E."/>
            <person name="Murat C."/>
            <person name="Riley R."/>
            <person name="Ohm R."/>
            <person name="Sun H."/>
            <person name="Tunlid A."/>
            <person name="Henrissat B."/>
            <person name="Grigoriev I.V."/>
            <person name="Hibbett D.S."/>
            <person name="Martin F."/>
        </authorList>
    </citation>
    <scope>NUCLEOTIDE SEQUENCE [LARGE SCALE GENOMIC DNA]</scope>
    <source>
        <strain evidence="3">FD-334 SS-4</strain>
    </source>
</reference>
<organism evidence="2 3">
    <name type="scientific">Hypholoma sublateritium (strain FD-334 SS-4)</name>
    <dbReference type="NCBI Taxonomy" id="945553"/>
    <lineage>
        <taxon>Eukaryota</taxon>
        <taxon>Fungi</taxon>
        <taxon>Dikarya</taxon>
        <taxon>Basidiomycota</taxon>
        <taxon>Agaricomycotina</taxon>
        <taxon>Agaricomycetes</taxon>
        <taxon>Agaricomycetidae</taxon>
        <taxon>Agaricales</taxon>
        <taxon>Agaricineae</taxon>
        <taxon>Strophariaceae</taxon>
        <taxon>Hypholoma</taxon>
    </lineage>
</organism>
<keyword evidence="3" id="KW-1185">Reference proteome</keyword>
<dbReference type="AlphaFoldDB" id="A0A0D2KPW0"/>
<dbReference type="STRING" id="945553.A0A0D2KPW0"/>
<dbReference type="Pfam" id="PF00501">
    <property type="entry name" value="AMP-binding"/>
    <property type="match status" value="1"/>
</dbReference>
<dbReference type="GO" id="GO:0006631">
    <property type="term" value="P:fatty acid metabolic process"/>
    <property type="evidence" value="ECO:0007669"/>
    <property type="project" value="TreeGrafter"/>
</dbReference>
<proteinExistence type="predicted"/>
<evidence type="ECO:0000313" key="2">
    <source>
        <dbReference type="EMBL" id="KJA16652.1"/>
    </source>
</evidence>
<dbReference type="OrthoDB" id="10253115at2759"/>
<dbReference type="InterPro" id="IPR020845">
    <property type="entry name" value="AMP-binding_CS"/>
</dbReference>
<evidence type="ECO:0000259" key="1">
    <source>
        <dbReference type="Pfam" id="PF00501"/>
    </source>
</evidence>
<dbReference type="EMBL" id="KN817617">
    <property type="protein sequence ID" value="KJA16652.1"/>
    <property type="molecule type" value="Genomic_DNA"/>
</dbReference>